<organism evidence="3 4">
    <name type="scientific">Jiangella anatolica</name>
    <dbReference type="NCBI Taxonomy" id="2670374"/>
    <lineage>
        <taxon>Bacteria</taxon>
        <taxon>Bacillati</taxon>
        <taxon>Actinomycetota</taxon>
        <taxon>Actinomycetes</taxon>
        <taxon>Jiangellales</taxon>
        <taxon>Jiangellaceae</taxon>
        <taxon>Jiangella</taxon>
    </lineage>
</organism>
<evidence type="ECO:0000259" key="2">
    <source>
        <dbReference type="Pfam" id="PF12802"/>
    </source>
</evidence>
<dbReference type="InterPro" id="IPR036388">
    <property type="entry name" value="WH-like_DNA-bd_sf"/>
</dbReference>
<dbReference type="InterPro" id="IPR036390">
    <property type="entry name" value="WH_DNA-bd_sf"/>
</dbReference>
<name>A0A2W2AXT8_9ACTN</name>
<dbReference type="Pfam" id="PF00480">
    <property type="entry name" value="ROK"/>
    <property type="match status" value="1"/>
</dbReference>
<evidence type="ECO:0000313" key="3">
    <source>
        <dbReference type="EMBL" id="PZF80021.1"/>
    </source>
</evidence>
<keyword evidence="4" id="KW-1185">Reference proteome</keyword>
<dbReference type="SUPFAM" id="SSF53067">
    <property type="entry name" value="Actin-like ATPase domain"/>
    <property type="match status" value="1"/>
</dbReference>
<evidence type="ECO:0000256" key="1">
    <source>
        <dbReference type="ARBA" id="ARBA00006479"/>
    </source>
</evidence>
<dbReference type="Pfam" id="PF12802">
    <property type="entry name" value="MarR_2"/>
    <property type="match status" value="1"/>
</dbReference>
<dbReference type="Proteomes" id="UP000248764">
    <property type="component" value="Unassembled WGS sequence"/>
</dbReference>
<dbReference type="PANTHER" id="PTHR18964:SF149">
    <property type="entry name" value="BIFUNCTIONAL UDP-N-ACETYLGLUCOSAMINE 2-EPIMERASE_N-ACETYLMANNOSAMINE KINASE"/>
    <property type="match status" value="1"/>
</dbReference>
<dbReference type="EMBL" id="POTW01000104">
    <property type="protein sequence ID" value="PZF80021.1"/>
    <property type="molecule type" value="Genomic_DNA"/>
</dbReference>
<dbReference type="InterPro" id="IPR011991">
    <property type="entry name" value="ArsR-like_HTH"/>
</dbReference>
<feature type="domain" description="HTH marR-type" evidence="2">
    <location>
        <begin position="27"/>
        <end position="77"/>
    </location>
</feature>
<accession>A0A2W2AXT8</accession>
<dbReference type="Gene3D" id="1.10.10.10">
    <property type="entry name" value="Winged helix-like DNA-binding domain superfamily/Winged helix DNA-binding domain"/>
    <property type="match status" value="1"/>
</dbReference>
<protein>
    <submittedName>
        <fullName evidence="3">ROK family transcriptional regulator</fullName>
    </submittedName>
</protein>
<comment type="caution">
    <text evidence="3">The sequence shown here is derived from an EMBL/GenBank/DDBJ whole genome shotgun (WGS) entry which is preliminary data.</text>
</comment>
<dbReference type="InterPro" id="IPR000600">
    <property type="entry name" value="ROK"/>
</dbReference>
<dbReference type="Gene3D" id="3.30.420.40">
    <property type="match status" value="2"/>
</dbReference>
<dbReference type="InterPro" id="IPR043129">
    <property type="entry name" value="ATPase_NBD"/>
</dbReference>
<dbReference type="GO" id="GO:0003700">
    <property type="term" value="F:DNA-binding transcription factor activity"/>
    <property type="evidence" value="ECO:0007669"/>
    <property type="project" value="InterPro"/>
</dbReference>
<gene>
    <name evidence="3" type="ORF">C1I92_28185</name>
</gene>
<sequence length="419" mass="44070">MGMELGRPASVADRTVAVGTSFMLEVNASAILTNLRSVGRASVSSLAKQTGLSRQAVSRSLAVLTSMGLVEISAPDRAASPAGRPPQMVRFRSEAGHVLGVDVKARRVRVAVADLAAEIVAESTVPLDGSVAFAEWLRTVVLDVLDQAGIGPDDVWHVSVAAPGIIDPATGHVALSPGMPEIVGDGILLGIRSAVDAPVYLDNAIKLATIGERWRGAPHAEQSLVFVHWGERIGAGILIHGELYRGASNDAGDLGYLEIGLPDTPDGTDADLGPFERSVGTRELLRIAGSSAERPSSETLTLTELAAAVCSRQPWALSAVRTISSRFARGIAVLRSLLDPEVIVIGGDITELGQALLDSLDDALRFETLEQPQLEFSTLGADAIVQGGIHQSLRWVEQERFGVTAVREGSSAAGWPRTP</sequence>
<proteinExistence type="inferred from homology"/>
<dbReference type="CDD" id="cd00090">
    <property type="entry name" value="HTH_ARSR"/>
    <property type="match status" value="1"/>
</dbReference>
<dbReference type="PANTHER" id="PTHR18964">
    <property type="entry name" value="ROK (REPRESSOR, ORF, KINASE) FAMILY"/>
    <property type="match status" value="1"/>
</dbReference>
<comment type="similarity">
    <text evidence="1">Belongs to the ROK (NagC/XylR) family.</text>
</comment>
<dbReference type="InterPro" id="IPR000835">
    <property type="entry name" value="HTH_MarR-typ"/>
</dbReference>
<evidence type="ECO:0000313" key="4">
    <source>
        <dbReference type="Proteomes" id="UP000248764"/>
    </source>
</evidence>
<reference evidence="3 4" key="1">
    <citation type="submission" date="2018-01" db="EMBL/GenBank/DDBJ databases">
        <title>Draft genome sequence of Jiangella sp. GTF31.</title>
        <authorList>
            <person name="Sahin N."/>
            <person name="Ay H."/>
            <person name="Saygin H."/>
        </authorList>
    </citation>
    <scope>NUCLEOTIDE SEQUENCE [LARGE SCALE GENOMIC DNA]</scope>
    <source>
        <strain evidence="3 4">GTF31</strain>
    </source>
</reference>
<dbReference type="AlphaFoldDB" id="A0A2W2AXT8"/>
<dbReference type="SUPFAM" id="SSF46785">
    <property type="entry name" value="Winged helix' DNA-binding domain"/>
    <property type="match status" value="1"/>
</dbReference>